<evidence type="ECO:0000256" key="4">
    <source>
        <dbReference type="ARBA" id="ARBA00023237"/>
    </source>
</evidence>
<name>A0A3D9Z220_9HYPH</name>
<dbReference type="Gene3D" id="2.40.160.20">
    <property type="match status" value="1"/>
</dbReference>
<evidence type="ECO:0000313" key="8">
    <source>
        <dbReference type="EMBL" id="REF88148.1"/>
    </source>
</evidence>
<comment type="subcellular location">
    <subcellularLocation>
        <location evidence="1">Cell outer membrane</location>
    </subcellularLocation>
</comment>
<evidence type="ECO:0000259" key="7">
    <source>
        <dbReference type="Pfam" id="PF13505"/>
    </source>
</evidence>
<sequence>MLRKLLISSTALISMIVAASAADLPSTKDAPAYVPPPVLSWTGFYAGVNAGWGSLHDDGHLNCYNPEGAYYGNGCGLLPNLHPNANGFIGGGQIGYNWQLNQIVLGVETDFQGATFKGSSSFSGAVDYVGGGNSGPGTLNVDESLSWLGTARARLGFLVTPTLLLYGTGGLAYGKVDVDYVRAFPSGDYSSSASPVKAGWVAGGGAEYAITNNWSVKVEGLFYDLGSVTTSNGSVPIATGFTLGKTFGVQGEIVRAGVNYKFDFLAPPAPVVAKY</sequence>
<keyword evidence="3" id="KW-0472">Membrane</keyword>
<comment type="caution">
    <text evidence="8">The sequence shown here is derived from an EMBL/GenBank/DDBJ whole genome shotgun (WGS) entry which is preliminary data.</text>
</comment>
<dbReference type="InterPro" id="IPR011250">
    <property type="entry name" value="OMP/PagP_B-barrel"/>
</dbReference>
<dbReference type="InterPro" id="IPR051692">
    <property type="entry name" value="OMP-like"/>
</dbReference>
<dbReference type="AlphaFoldDB" id="A0A3D9Z220"/>
<dbReference type="GO" id="GO:0009279">
    <property type="term" value="C:cell outer membrane"/>
    <property type="evidence" value="ECO:0007669"/>
    <property type="project" value="UniProtKB-SubCell"/>
</dbReference>
<keyword evidence="9" id="KW-1185">Reference proteome</keyword>
<feature type="chain" id="PRO_5017805524" evidence="6">
    <location>
        <begin position="22"/>
        <end position="275"/>
    </location>
</feature>
<comment type="similarity">
    <text evidence="5">Belongs to the Omp25/RopB family.</text>
</comment>
<feature type="domain" description="Outer membrane protein beta-barrel" evidence="7">
    <location>
        <begin position="12"/>
        <end position="262"/>
    </location>
</feature>
<gene>
    <name evidence="8" type="ORF">DES32_1789</name>
</gene>
<dbReference type="OrthoDB" id="9815357at2"/>
<dbReference type="Pfam" id="PF13505">
    <property type="entry name" value="OMP_b-brl"/>
    <property type="match status" value="1"/>
</dbReference>
<evidence type="ECO:0000256" key="2">
    <source>
        <dbReference type="ARBA" id="ARBA00022729"/>
    </source>
</evidence>
<dbReference type="InterPro" id="IPR027385">
    <property type="entry name" value="Beta-barrel_OMP"/>
</dbReference>
<protein>
    <submittedName>
        <fullName evidence="8">Outer membrane immunogenic protein</fullName>
    </submittedName>
</protein>
<evidence type="ECO:0000256" key="3">
    <source>
        <dbReference type="ARBA" id="ARBA00023136"/>
    </source>
</evidence>
<dbReference type="Proteomes" id="UP000256900">
    <property type="component" value="Unassembled WGS sequence"/>
</dbReference>
<evidence type="ECO:0000256" key="6">
    <source>
        <dbReference type="SAM" id="SignalP"/>
    </source>
</evidence>
<accession>A0A3D9Z220</accession>
<dbReference type="PANTHER" id="PTHR34001:SF3">
    <property type="entry name" value="BLL7405 PROTEIN"/>
    <property type="match status" value="1"/>
</dbReference>
<feature type="signal peptide" evidence="6">
    <location>
        <begin position="1"/>
        <end position="21"/>
    </location>
</feature>
<organism evidence="8 9">
    <name type="scientific">Methylovirgula ligni</name>
    <dbReference type="NCBI Taxonomy" id="569860"/>
    <lineage>
        <taxon>Bacteria</taxon>
        <taxon>Pseudomonadati</taxon>
        <taxon>Pseudomonadota</taxon>
        <taxon>Alphaproteobacteria</taxon>
        <taxon>Hyphomicrobiales</taxon>
        <taxon>Beijerinckiaceae</taxon>
        <taxon>Methylovirgula</taxon>
    </lineage>
</organism>
<evidence type="ECO:0000313" key="9">
    <source>
        <dbReference type="Proteomes" id="UP000256900"/>
    </source>
</evidence>
<dbReference type="RefSeq" id="WP_115836257.1">
    <property type="nucleotide sequence ID" value="NZ_CP025086.1"/>
</dbReference>
<dbReference type="EMBL" id="QUMO01000002">
    <property type="protein sequence ID" value="REF88148.1"/>
    <property type="molecule type" value="Genomic_DNA"/>
</dbReference>
<keyword evidence="2 6" id="KW-0732">Signal</keyword>
<reference evidence="8 9" key="1">
    <citation type="submission" date="2018-08" db="EMBL/GenBank/DDBJ databases">
        <title>Genomic Encyclopedia of Type Strains, Phase IV (KMG-IV): sequencing the most valuable type-strain genomes for metagenomic binning, comparative biology and taxonomic classification.</title>
        <authorList>
            <person name="Goeker M."/>
        </authorList>
    </citation>
    <scope>NUCLEOTIDE SEQUENCE [LARGE SCALE GENOMIC DNA]</scope>
    <source>
        <strain evidence="8 9">BW863</strain>
    </source>
</reference>
<evidence type="ECO:0000256" key="1">
    <source>
        <dbReference type="ARBA" id="ARBA00004442"/>
    </source>
</evidence>
<keyword evidence="4" id="KW-0998">Cell outer membrane</keyword>
<evidence type="ECO:0000256" key="5">
    <source>
        <dbReference type="ARBA" id="ARBA00038306"/>
    </source>
</evidence>
<proteinExistence type="inferred from homology"/>
<dbReference type="SUPFAM" id="SSF56925">
    <property type="entry name" value="OMPA-like"/>
    <property type="match status" value="1"/>
</dbReference>
<dbReference type="PANTHER" id="PTHR34001">
    <property type="entry name" value="BLL7405 PROTEIN"/>
    <property type="match status" value="1"/>
</dbReference>